<comment type="caution">
    <text evidence="1">The sequence shown here is derived from an EMBL/GenBank/DDBJ whole genome shotgun (WGS) entry which is preliminary data.</text>
</comment>
<evidence type="ECO:0000313" key="1">
    <source>
        <dbReference type="EMBL" id="NVH36837.1"/>
    </source>
</evidence>
<dbReference type="EMBL" id="JABXEU010000014">
    <property type="protein sequence ID" value="NVH36837.1"/>
    <property type="molecule type" value="Genomic_DNA"/>
</dbReference>
<organism evidence="1 2">
    <name type="scientific">Streptococcus suis</name>
    <dbReference type="NCBI Taxonomy" id="1307"/>
    <lineage>
        <taxon>Bacteria</taxon>
        <taxon>Bacillati</taxon>
        <taxon>Bacillota</taxon>
        <taxon>Bacilli</taxon>
        <taxon>Lactobacillales</taxon>
        <taxon>Streptococcaceae</taxon>
        <taxon>Streptococcus</taxon>
    </lineage>
</organism>
<proteinExistence type="predicted"/>
<dbReference type="Proteomes" id="UP000548355">
    <property type="component" value="Unassembled WGS sequence"/>
</dbReference>
<gene>
    <name evidence="1" type="ORF">HU146_06115</name>
</gene>
<dbReference type="OrthoDB" id="9815459at2"/>
<evidence type="ECO:0008006" key="3">
    <source>
        <dbReference type="Google" id="ProtNLM"/>
    </source>
</evidence>
<name>A0A140EX27_STRSU</name>
<sequence>MTTADKILFIMRHNGWTKDVCADEIGVHVTQLNRWLRGVIPSEKNMNTIDSLYIQLVFKPKRPKYIPRKREKIVIEYPYYSHQRQLWEK</sequence>
<accession>A0A140EX27</accession>
<reference evidence="1 2" key="1">
    <citation type="submission" date="2020-06" db="EMBL/GenBank/DDBJ databases">
        <title>Pan-genome analysis of Streptococcus suis serotype 2 revealed genomic diversity among strains of different virulence.</title>
        <authorList>
            <person name="Guo G."/>
            <person name="Zhang W."/>
        </authorList>
    </citation>
    <scope>NUCLEOTIDE SEQUENCE [LARGE SCALE GENOMIC DNA]</scope>
    <source>
        <strain evidence="1 2">ZJ92091101</strain>
    </source>
</reference>
<dbReference type="AlphaFoldDB" id="A0A140EX27"/>
<protein>
    <recommendedName>
        <fullName evidence="3">XRE family transcriptional regulator</fullName>
    </recommendedName>
</protein>
<dbReference type="RefSeq" id="WP_002936911.1">
    <property type="nucleotide sequence ID" value="NZ_BCBZ01000002.1"/>
</dbReference>
<evidence type="ECO:0000313" key="2">
    <source>
        <dbReference type="Proteomes" id="UP000548355"/>
    </source>
</evidence>